<dbReference type="SUPFAM" id="SSF53383">
    <property type="entry name" value="PLP-dependent transferases"/>
    <property type="match status" value="1"/>
</dbReference>
<keyword evidence="10" id="KW-0560">Oxidoreductase</keyword>
<proteinExistence type="inferred from homology"/>
<keyword evidence="4" id="KW-0028">Amino-acid biosynthesis</keyword>
<dbReference type="Gene3D" id="3.30.70.260">
    <property type="match status" value="1"/>
</dbReference>
<reference evidence="23" key="1">
    <citation type="journal article" date="2011" name="PLoS Biol.">
        <title>Gene gain and loss during evolution of obligate parasitism in the white rust pathogen of Arabidopsis thaliana.</title>
        <authorList>
            <person name="Kemen E."/>
            <person name="Gardiner A."/>
            <person name="Schultz-Larsen T."/>
            <person name="Kemen A.C."/>
            <person name="Balmuth A.L."/>
            <person name="Robert-Seilaniantz A."/>
            <person name="Bailey K."/>
            <person name="Holub E."/>
            <person name="Studholme D.J."/>
            <person name="Maclean D."/>
            <person name="Jones J.D."/>
        </authorList>
    </citation>
    <scope>NUCLEOTIDE SEQUENCE</scope>
</reference>
<evidence type="ECO:0000259" key="21">
    <source>
        <dbReference type="PROSITE" id="PS51171"/>
    </source>
</evidence>
<dbReference type="Gene3D" id="3.40.640.10">
    <property type="entry name" value="Type I PLP-dependent aspartate aminotransferase-like (Major domain)"/>
    <property type="match status" value="1"/>
</dbReference>
<dbReference type="Pfam" id="PF00155">
    <property type="entry name" value="Aminotran_1_2"/>
    <property type="match status" value="1"/>
</dbReference>
<dbReference type="InterPro" id="IPR000014">
    <property type="entry name" value="PAS"/>
</dbReference>
<evidence type="ECO:0000256" key="10">
    <source>
        <dbReference type="ARBA" id="ARBA00023002"/>
    </source>
</evidence>
<keyword evidence="8 17" id="KW-0067">ATP-binding</keyword>
<feature type="compositionally biased region" description="Polar residues" evidence="18">
    <location>
        <begin position="29"/>
        <end position="40"/>
    </location>
</feature>
<dbReference type="GO" id="GO:0009094">
    <property type="term" value="P:L-phenylalanine biosynthetic process"/>
    <property type="evidence" value="ECO:0007669"/>
    <property type="project" value="UniProtKB-KW"/>
</dbReference>
<evidence type="ECO:0000256" key="4">
    <source>
        <dbReference type="ARBA" id="ARBA00022605"/>
    </source>
</evidence>
<keyword evidence="9" id="KW-0663">Pyridoxal phosphate</keyword>
<dbReference type="InterPro" id="IPR015421">
    <property type="entry name" value="PyrdxlP-dep_Trfase_major"/>
</dbReference>
<evidence type="ECO:0000256" key="15">
    <source>
        <dbReference type="ARBA" id="ARBA00047899"/>
    </source>
</evidence>
<dbReference type="Pfam" id="PF00989">
    <property type="entry name" value="PAS"/>
    <property type="match status" value="1"/>
</dbReference>
<dbReference type="Gene3D" id="3.40.190.10">
    <property type="entry name" value="Periplasmic binding protein-like II"/>
    <property type="match status" value="2"/>
</dbReference>
<dbReference type="PROSITE" id="PS00857">
    <property type="entry name" value="PREPHENATE_DEHYDR_1"/>
    <property type="match status" value="1"/>
</dbReference>
<keyword evidence="5" id="KW-0808">Transferase</keyword>
<keyword evidence="7" id="KW-0418">Kinase</keyword>
<organism evidence="23">
    <name type="scientific">Albugo laibachii Nc14</name>
    <dbReference type="NCBI Taxonomy" id="890382"/>
    <lineage>
        <taxon>Eukaryota</taxon>
        <taxon>Sar</taxon>
        <taxon>Stramenopiles</taxon>
        <taxon>Oomycota</taxon>
        <taxon>Peronosporomycetes</taxon>
        <taxon>Albuginales</taxon>
        <taxon>Albuginaceae</taxon>
        <taxon>Albugo</taxon>
    </lineage>
</organism>
<dbReference type="PROSITE" id="PS00108">
    <property type="entry name" value="PROTEIN_KINASE_ST"/>
    <property type="match status" value="1"/>
</dbReference>
<evidence type="ECO:0000256" key="18">
    <source>
        <dbReference type="SAM" id="MobiDB-lite"/>
    </source>
</evidence>
<evidence type="ECO:0000256" key="14">
    <source>
        <dbReference type="ARBA" id="ARBA00029440"/>
    </source>
</evidence>
<dbReference type="GO" id="GO:0070403">
    <property type="term" value="F:NAD+ binding"/>
    <property type="evidence" value="ECO:0007669"/>
    <property type="project" value="InterPro"/>
</dbReference>
<evidence type="ECO:0000256" key="6">
    <source>
        <dbReference type="ARBA" id="ARBA00022741"/>
    </source>
</evidence>
<dbReference type="HOGENOM" id="CLU_241549_0_0_1"/>
<dbReference type="SUPFAM" id="SSF48179">
    <property type="entry name" value="6-phosphogluconate dehydrogenase C-terminal domain-like"/>
    <property type="match status" value="1"/>
</dbReference>
<dbReference type="InterPro" id="IPR013767">
    <property type="entry name" value="PAS_fold"/>
</dbReference>
<feature type="domain" description="Prephenate/arogenate dehydrogenase" evidence="22">
    <location>
        <begin position="1043"/>
        <end position="1323"/>
    </location>
</feature>
<feature type="domain" description="PAS" evidence="20">
    <location>
        <begin position="94"/>
        <end position="138"/>
    </location>
</feature>
<comment type="catalytic activity">
    <reaction evidence="15">
        <text>L-threonyl-[protein] + ATP = O-phospho-L-threonyl-[protein] + ADP + H(+)</text>
        <dbReference type="Rhea" id="RHEA:46608"/>
        <dbReference type="Rhea" id="RHEA-COMP:11060"/>
        <dbReference type="Rhea" id="RHEA-COMP:11605"/>
        <dbReference type="ChEBI" id="CHEBI:15378"/>
        <dbReference type="ChEBI" id="CHEBI:30013"/>
        <dbReference type="ChEBI" id="CHEBI:30616"/>
        <dbReference type="ChEBI" id="CHEBI:61977"/>
        <dbReference type="ChEBI" id="CHEBI:456216"/>
        <dbReference type="EC" id="2.7.11.1"/>
    </reaction>
</comment>
<evidence type="ECO:0000256" key="5">
    <source>
        <dbReference type="ARBA" id="ARBA00022679"/>
    </source>
</evidence>
<dbReference type="InterPro" id="IPR015422">
    <property type="entry name" value="PyrdxlP-dep_Trfase_small"/>
</dbReference>
<dbReference type="InterPro" id="IPR017441">
    <property type="entry name" value="Protein_kinase_ATP_BS"/>
</dbReference>
<dbReference type="Gene3D" id="3.90.1150.10">
    <property type="entry name" value="Aspartate Aminotransferase, domain 1"/>
    <property type="match status" value="1"/>
</dbReference>
<dbReference type="CDD" id="cd13631">
    <property type="entry name" value="PBP2_Ct-PDT_like"/>
    <property type="match status" value="1"/>
</dbReference>
<dbReference type="GO" id="GO:0030170">
    <property type="term" value="F:pyridoxal phosphate binding"/>
    <property type="evidence" value="ECO:0007669"/>
    <property type="project" value="InterPro"/>
</dbReference>
<dbReference type="CDD" id="cd07834">
    <property type="entry name" value="STKc_MAPK"/>
    <property type="match status" value="1"/>
</dbReference>
<dbReference type="InterPro" id="IPR045865">
    <property type="entry name" value="ACT-like_dom_sf"/>
</dbReference>
<feature type="domain" description="Protein kinase" evidence="19">
    <location>
        <begin position="290"/>
        <end position="642"/>
    </location>
</feature>
<evidence type="ECO:0000256" key="1">
    <source>
        <dbReference type="ARBA" id="ARBA00007441"/>
    </source>
</evidence>
<dbReference type="InterPro" id="IPR018528">
    <property type="entry name" value="Preph_deHydtase_CS"/>
</dbReference>
<comment type="similarity">
    <text evidence="1">Belongs to the class-I pyridoxal-phosphate-dependent aminotransferase family.</text>
</comment>
<evidence type="ECO:0000256" key="2">
    <source>
        <dbReference type="ARBA" id="ARBA00012513"/>
    </source>
</evidence>
<dbReference type="GO" id="GO:0005737">
    <property type="term" value="C:cytoplasm"/>
    <property type="evidence" value="ECO:0007669"/>
    <property type="project" value="TreeGrafter"/>
</dbReference>
<evidence type="ECO:0000256" key="3">
    <source>
        <dbReference type="ARBA" id="ARBA00022527"/>
    </source>
</evidence>
<evidence type="ECO:0000256" key="11">
    <source>
        <dbReference type="ARBA" id="ARBA00023141"/>
    </source>
</evidence>
<dbReference type="CDD" id="cd04905">
    <property type="entry name" value="ACT_CM-PDT"/>
    <property type="match status" value="1"/>
</dbReference>
<keyword evidence="11" id="KW-0057">Aromatic amino acid biosynthesis</keyword>
<dbReference type="PROSITE" id="PS00107">
    <property type="entry name" value="PROTEIN_KINASE_ATP"/>
    <property type="match status" value="1"/>
</dbReference>
<dbReference type="Pfam" id="PF02153">
    <property type="entry name" value="PDH_N"/>
    <property type="match status" value="1"/>
</dbReference>
<dbReference type="NCBIfam" id="TIGR00229">
    <property type="entry name" value="sensory_box"/>
    <property type="match status" value="1"/>
</dbReference>
<dbReference type="InterPro" id="IPR001086">
    <property type="entry name" value="Preph_deHydtase"/>
</dbReference>
<dbReference type="Pfam" id="PF00800">
    <property type="entry name" value="PDT"/>
    <property type="match status" value="1"/>
</dbReference>
<feature type="region of interest" description="Disordered" evidence="18">
    <location>
        <begin position="1"/>
        <end position="52"/>
    </location>
</feature>
<keyword evidence="6 17" id="KW-0547">Nucleotide-binding</keyword>
<reference evidence="23" key="2">
    <citation type="submission" date="2011-02" db="EMBL/GenBank/DDBJ databases">
        <authorList>
            <person name="MacLean D."/>
        </authorList>
    </citation>
    <scope>NUCLEOTIDE SEQUENCE</scope>
</reference>
<protein>
    <recommendedName>
        <fullName evidence="2">non-specific serine/threonine protein kinase</fullName>
        <ecNumber evidence="2">2.7.11.1</ecNumber>
    </recommendedName>
</protein>
<dbReference type="EMBL" id="FR824061">
    <property type="protein sequence ID" value="CCA15910.1"/>
    <property type="molecule type" value="Genomic_DNA"/>
</dbReference>
<dbReference type="PROSITE" id="PS51176">
    <property type="entry name" value="PDH_ADH"/>
    <property type="match status" value="1"/>
</dbReference>
<dbReference type="FunFam" id="1.10.510.10:FF:000405">
    <property type="entry name" value="Mitogen-activated protein kinase"/>
    <property type="match status" value="1"/>
</dbReference>
<dbReference type="InterPro" id="IPR004839">
    <property type="entry name" value="Aminotransferase_I/II_large"/>
</dbReference>
<dbReference type="PROSITE" id="PS00105">
    <property type="entry name" value="AA_TRANSFER_CLASS_1"/>
    <property type="match status" value="1"/>
</dbReference>
<dbReference type="InterPro" id="IPR008271">
    <property type="entry name" value="Ser/Thr_kinase_AS"/>
</dbReference>
<comment type="catalytic activity">
    <reaction evidence="16">
        <text>L-seryl-[protein] + ATP = O-phospho-L-seryl-[protein] + ADP + H(+)</text>
        <dbReference type="Rhea" id="RHEA:17989"/>
        <dbReference type="Rhea" id="RHEA-COMP:9863"/>
        <dbReference type="Rhea" id="RHEA-COMP:11604"/>
        <dbReference type="ChEBI" id="CHEBI:15378"/>
        <dbReference type="ChEBI" id="CHEBI:29999"/>
        <dbReference type="ChEBI" id="CHEBI:30616"/>
        <dbReference type="ChEBI" id="CHEBI:83421"/>
        <dbReference type="ChEBI" id="CHEBI:456216"/>
        <dbReference type="EC" id="2.7.11.1"/>
    </reaction>
</comment>
<dbReference type="CDD" id="cd00130">
    <property type="entry name" value="PAS"/>
    <property type="match status" value="1"/>
</dbReference>
<evidence type="ECO:0000256" key="13">
    <source>
        <dbReference type="ARBA" id="ARBA00023239"/>
    </source>
</evidence>
<keyword evidence="13" id="KW-0456">Lyase</keyword>
<feature type="compositionally biased region" description="Polar residues" evidence="18">
    <location>
        <begin position="1"/>
        <end position="20"/>
    </location>
</feature>
<evidence type="ECO:0000256" key="12">
    <source>
        <dbReference type="ARBA" id="ARBA00023222"/>
    </source>
</evidence>
<comment type="pathway">
    <text evidence="14">Amino-acid biosynthesis.</text>
</comment>
<dbReference type="SMART" id="SM00220">
    <property type="entry name" value="S_TKc"/>
    <property type="match status" value="1"/>
</dbReference>
<evidence type="ECO:0000259" key="22">
    <source>
        <dbReference type="PROSITE" id="PS51176"/>
    </source>
</evidence>
<dbReference type="PANTHER" id="PTHR21022:SF19">
    <property type="entry name" value="PREPHENATE DEHYDRATASE-RELATED"/>
    <property type="match status" value="1"/>
</dbReference>
<dbReference type="GO" id="GO:0004674">
    <property type="term" value="F:protein serine/threonine kinase activity"/>
    <property type="evidence" value="ECO:0007669"/>
    <property type="project" value="UniProtKB-KW"/>
</dbReference>
<evidence type="ECO:0000313" key="23">
    <source>
        <dbReference type="EMBL" id="CCA15910.1"/>
    </source>
</evidence>
<dbReference type="PROSITE" id="PS50011">
    <property type="entry name" value="PROTEIN_KINASE_DOM"/>
    <property type="match status" value="1"/>
</dbReference>
<dbReference type="Gene3D" id="3.30.450.20">
    <property type="entry name" value="PAS domain"/>
    <property type="match status" value="1"/>
</dbReference>
<dbReference type="PANTHER" id="PTHR21022">
    <property type="entry name" value="PREPHENATE DEHYDRATASE P PROTEIN"/>
    <property type="match status" value="1"/>
</dbReference>
<name>F0W494_9STRA</name>
<dbReference type="InterPro" id="IPR036291">
    <property type="entry name" value="NAD(P)-bd_dom_sf"/>
</dbReference>
<dbReference type="SUPFAM" id="SSF55021">
    <property type="entry name" value="ACT-like"/>
    <property type="match status" value="1"/>
</dbReference>
<dbReference type="InterPro" id="IPR011009">
    <property type="entry name" value="Kinase-like_dom_sf"/>
</dbReference>
<dbReference type="InterPro" id="IPR059064">
    <property type="entry name" value="TYRAAT2_C"/>
</dbReference>
<dbReference type="Pfam" id="PF00069">
    <property type="entry name" value="Pkinase"/>
    <property type="match status" value="1"/>
</dbReference>
<dbReference type="Pfam" id="PF26213">
    <property type="entry name" value="TYRAAT1_C"/>
    <property type="match status" value="1"/>
</dbReference>
<evidence type="ECO:0000259" key="20">
    <source>
        <dbReference type="PROSITE" id="PS50112"/>
    </source>
</evidence>
<dbReference type="SUPFAM" id="SSF55785">
    <property type="entry name" value="PYP-like sensor domain (PAS domain)"/>
    <property type="match status" value="1"/>
</dbReference>
<dbReference type="InterPro" id="IPR008927">
    <property type="entry name" value="6-PGluconate_DH-like_C_sf"/>
</dbReference>
<evidence type="ECO:0000256" key="8">
    <source>
        <dbReference type="ARBA" id="ARBA00022840"/>
    </source>
</evidence>
<dbReference type="EC" id="2.7.11.1" evidence="2"/>
<dbReference type="CDD" id="cd00609">
    <property type="entry name" value="AAT_like"/>
    <property type="match status" value="1"/>
</dbReference>
<gene>
    <name evidence="23" type="ORF">ALNC14_020530</name>
</gene>
<dbReference type="Gene3D" id="3.30.200.20">
    <property type="entry name" value="Phosphorylase Kinase, domain 1"/>
    <property type="match status" value="1"/>
</dbReference>
<evidence type="ECO:0000256" key="17">
    <source>
        <dbReference type="PROSITE-ProRule" id="PRU10141"/>
    </source>
</evidence>
<accession>F0W494</accession>
<dbReference type="SUPFAM" id="SSF56112">
    <property type="entry name" value="Protein kinase-like (PK-like)"/>
    <property type="match status" value="1"/>
</dbReference>
<dbReference type="GO" id="GO:0006355">
    <property type="term" value="P:regulation of DNA-templated transcription"/>
    <property type="evidence" value="ECO:0007669"/>
    <property type="project" value="InterPro"/>
</dbReference>
<dbReference type="FunFam" id="3.30.200.20:FF:000046">
    <property type="entry name" value="Mitogen-activated protein kinase"/>
    <property type="match status" value="1"/>
</dbReference>
<dbReference type="GO" id="GO:0005524">
    <property type="term" value="F:ATP binding"/>
    <property type="evidence" value="ECO:0007669"/>
    <property type="project" value="UniProtKB-UniRule"/>
</dbReference>
<dbReference type="Gene3D" id="1.10.510.10">
    <property type="entry name" value="Transferase(Phosphotransferase) domain 1"/>
    <property type="match status" value="1"/>
</dbReference>
<feature type="domain" description="Prephenate dehydratase" evidence="21">
    <location>
        <begin position="698"/>
        <end position="878"/>
    </location>
</feature>
<feature type="binding site" evidence="17">
    <location>
        <position position="320"/>
    </location>
    <ligand>
        <name>ATP</name>
        <dbReference type="ChEBI" id="CHEBI:30616"/>
    </ligand>
</feature>
<dbReference type="InterPro" id="IPR035965">
    <property type="entry name" value="PAS-like_dom_sf"/>
</dbReference>
<dbReference type="FunFam" id="1.10.510.10:FF:000613">
    <property type="entry name" value="Mitogen-activated protein kinase"/>
    <property type="match status" value="1"/>
</dbReference>
<evidence type="ECO:0000259" key="19">
    <source>
        <dbReference type="PROSITE" id="PS50011"/>
    </source>
</evidence>
<dbReference type="PROSITE" id="PS51171">
    <property type="entry name" value="PREPHENATE_DEHYDR_3"/>
    <property type="match status" value="1"/>
</dbReference>
<dbReference type="GO" id="GO:0004665">
    <property type="term" value="F:prephenate dehydrogenase (NADP+) activity"/>
    <property type="evidence" value="ECO:0007669"/>
    <property type="project" value="InterPro"/>
</dbReference>
<dbReference type="Gene3D" id="3.40.50.720">
    <property type="entry name" value="NAD(P)-binding Rossmann-like Domain"/>
    <property type="match status" value="1"/>
</dbReference>
<keyword evidence="12" id="KW-0584">Phenylalanine biosynthesis</keyword>
<evidence type="ECO:0000256" key="7">
    <source>
        <dbReference type="ARBA" id="ARBA00022777"/>
    </source>
</evidence>
<dbReference type="GO" id="GO:0008977">
    <property type="term" value="F:prephenate dehydrogenase (NAD+) activity"/>
    <property type="evidence" value="ECO:0007669"/>
    <property type="project" value="InterPro"/>
</dbReference>
<dbReference type="SUPFAM" id="SSF51735">
    <property type="entry name" value="NAD(P)-binding Rossmann-fold domains"/>
    <property type="match status" value="1"/>
</dbReference>
<keyword evidence="3" id="KW-0723">Serine/threonine-protein kinase</keyword>
<dbReference type="PROSITE" id="PS50112">
    <property type="entry name" value="PAS"/>
    <property type="match status" value="1"/>
</dbReference>
<dbReference type="InterPro" id="IPR004838">
    <property type="entry name" value="NHTrfase_class1_PyrdxlP-BS"/>
</dbReference>
<dbReference type="InterPro" id="IPR015424">
    <property type="entry name" value="PyrdxlP-dep_Trfase"/>
</dbReference>
<dbReference type="InterPro" id="IPR003099">
    <property type="entry name" value="Prephen_DH"/>
</dbReference>
<dbReference type="GO" id="GO:0004664">
    <property type="term" value="F:prephenate dehydratase activity"/>
    <property type="evidence" value="ECO:0007669"/>
    <property type="project" value="InterPro"/>
</dbReference>
<dbReference type="InterPro" id="IPR000719">
    <property type="entry name" value="Prot_kinase_dom"/>
</dbReference>
<dbReference type="InterPro" id="IPR046826">
    <property type="entry name" value="PDH_N"/>
</dbReference>
<dbReference type="SUPFAM" id="SSF53850">
    <property type="entry name" value="Periplasmic binding protein-like II"/>
    <property type="match status" value="1"/>
</dbReference>
<evidence type="ECO:0000256" key="16">
    <source>
        <dbReference type="ARBA" id="ARBA00048679"/>
    </source>
</evidence>
<dbReference type="GO" id="GO:0006571">
    <property type="term" value="P:tyrosine biosynthetic process"/>
    <property type="evidence" value="ECO:0007669"/>
    <property type="project" value="InterPro"/>
</dbReference>
<evidence type="ECO:0000256" key="9">
    <source>
        <dbReference type="ARBA" id="ARBA00022898"/>
    </source>
</evidence>
<sequence length="1679" mass="186134">MSRGNSFQLVPPNDASNDPNSAAKCIASTPGTTNVGINTSNEDEHDSSLGTKPMSSVRRIMKRTIGLQLEHASDGNALQSFMDAINSYCETLTSLASIGKSLYASSAVVFVLDASMRVILWNDAAEKVTGYGREQIAGCNITQDMHFMISFDTAKALTESMNTCQQQRVPVTGLALDFRSREGTCVQILSTCAPLLANPIRGGMLVSGIEVTKPYEIPIKSNDIVHTSNVMRLPKVPTATIFAPPPPVPSQNVFPAATTQFPASVPNLPPPALTSNALKVPGWAEIAPNYSIECVLGQGSYGQVVRCKHLSTGEVVAIKKIQNVFSDPIDAKRILRELCILRQLRHPNIVQIREIIAPADFIAFQDLFVVFEYLPSDLEKLLHSPQFLSAEHLRWLLLDLLKALKYMHSAEIIHRDLKPANILLNLSPVAIKICDFGLARGFSSKQSSAVVAKKRKRVEDSDDDRGVFEGAGVHPRTPARRIERQLTEHVVTRWYRAPEIIFRDHDYSAAIDVWSIGCIFAELLSMQKSSVPSHYHREPLFPGVSCFPLSPGAGQTALPQDSRDQLNTILNVFGTMEEQDIAEIANAEVQAYLRGLPPRPRKNLQEMYPGAEPAAIDLLTWMLQMNPRKRATLDEALSHKYLASIRSLEEEIIAPGTIQLDFDEKKLTVAEIRIRMVQEIKYHHPSINHSPKKMKPVNVAYQGVSGAFSEKAIRELLGPSPYVTASGYPTFEKTFEAVQTAEVDFAVVPIENSLGGSIHANYDLLLKYDLVIVGEYDLRVEHCLLAMRGVTKERIKTVISHPQALAQCAHYISTLNEDAVPCAEYDTAGSAKKVAHNQLMDTAAIASDLAAEAYGLDILEKNIEDDAGNFTRFLLLRKQMTPNQAAMSDEASETEFKTSLVFSFADGNERGQLYKILSAFSLREIDLCKIESRPWGYTANQRLLASNGASTEALDRRKYKYLFYADIIGHEHHENIVNALRHVRELCHFVRVLGSYPTQGGLMACVRQQLIAAGLSIHDQALCSDAVKNALAQADSTGAPRKLRIGVYGFGNFGQFLTKTLAKYHHVQVTSRGDYSAQARDLGAIFYPCRDQTEMESFLKGIDVLIFSVSILSFESVLRSISPSLLQDIVLVDVLSVKTHPKQIMLLHAPESCSILCTHPMFGPESGKYSWRSLPMMYDKVRVVSPQHDAVISNFMRLFETEMCRMLDMSCELHDEIAASTQFLTHLTGRILGVQGLRHTSLDTRGYKSLVSLVEDTCKDSLDLFRGLYMFNPNSLRQIQQFKQSLEDIETLLECPASNGSLGSSSTPPYGPMNPLLNKVKAAQTVVIHGITKELEAEGKTVYSLCVGEPDFLPDARVLAAGAKAFQDGKMKYPALTGVLELRKLIAKYLKLCKGVEYSPESQILVSNGAKQSVFQSLFCMCKPGDQVLIPAPYWVSYPEMVKLVQAEPIILETTIENNYLIDPTALEEKLTLNPRIRILILCNPSNPAGTLHEPQHITAIANVLQKPQFRHVVVISDEIYEQLVYQDENEATLRLHQCFASLPVMFERTIVINGFSKSHAMPGLRLGYMAASKAIVQACAKVQGQLTSGASSVGQLAACEAMQLELEAAEDSTAAPRITSTLTLMNEKRSFVIERLNKLPHIRFVHPTAAFYVFLDFSWYFDGKYAKVHIYCRNTTLL</sequence>